<feature type="region of interest" description="Disordered" evidence="12">
    <location>
        <begin position="623"/>
        <end position="693"/>
    </location>
</feature>
<dbReference type="Gene3D" id="3.10.20.90">
    <property type="entry name" value="Phosphatidylinositol 3-kinase Catalytic Subunit, Chain A, domain 1"/>
    <property type="match status" value="1"/>
</dbReference>
<evidence type="ECO:0000256" key="12">
    <source>
        <dbReference type="SAM" id="MobiDB-lite"/>
    </source>
</evidence>
<feature type="region of interest" description="Disordered" evidence="12">
    <location>
        <begin position="72"/>
        <end position="103"/>
    </location>
</feature>
<keyword evidence="5" id="KW-0963">Cytoplasm</keyword>
<dbReference type="EMBL" id="BMAW01040927">
    <property type="protein sequence ID" value="GFU61626.1"/>
    <property type="molecule type" value="Genomic_DNA"/>
</dbReference>
<sequence length="1037" mass="112262">MLDVTVKTLDSQNRSFHVADEITVKQFKEEIAPVLNIAADKQRLIFCGKVLKDDKKLIEYDVDGKVIHVVQSLPPQQGNNNNSSTSSNGPSTNTTTGNTRNPRDAAGFLLGAFTIPQDLVDPTQVQNIVQDVVSGMGEIGRNATVMSRASDDGSVDVHINLGRVPVQVPLQSEAQLRMNRVRNMLSRADILLVSLEDGANSNNENVADSSSQTETETDEVPSSTMETETANSNTADETPNSSETRSSSEESALNGGTRINAHLPTEINFTDLTSGATLQDRARMEGLARAAQAVLSAAFATAVATTGSSPTDDISTTTPATSTAGATTPSDSEPMDATPSGSFVQEFFSPVNTTPDPSVIAMDTLPSDTDPPVPEPSQQEIVVTTPDPSDQNNHHPDCPLSTTRTPPTNGTSSATTSRRTPALMQPSVQTLANLLDEVIRVNTRLQPCLERCRDLIRTDPALSGRQLGDAHRLFSRVSQLMHFLSHAYHSLSDLHINFSQPPPRSPRVRIISSTHGSSLFQGLPMQAQISLTSDIIRPFPSVTTPANIPNYDTTQNSANEARRGSHVPPIITSVTSGSGVTTAPVFVQRPHNQVVLMEVSPTLTIDTISSVVPPAVASANGPSVVLPPTTASDNTQPRVQTPTSTTTASTSTRENIAPAQSNDTSDNRSNPPRTSAPSAPSSGSGQGPAPFNIPFRNLIPVPLTSMGSLHTFDSGLPCHSVWALEPSRRRHNAGNARTPPNAQNTVGPNAPGRQEDQLQQVVSSIMTSLLNHVPSQGSQVPAGFTLLTSRADGSTASSSNSTNQTTQERTSRTQSNEHSYANRPHRSSPYENAISLFNNLEISNMKVTEFLTSINIRLGGILGDFLNYLGNILTMKDVVDIAHGMYEGLNKIQEPGLEYLQKNVFKCEKPDSSIIEPIVQQITRETENGLKIFVKCVKLRDKKYPDALVSLFQRSLRGIFGVFLDNSESASADFSNHLITEIQNYVREFMRINERYTHDANLVIETKAREYIVSMTKECFRIVIINLMLNFRKEITP</sequence>
<evidence type="ECO:0000259" key="13">
    <source>
        <dbReference type="PROSITE" id="PS50053"/>
    </source>
</evidence>
<proteinExistence type="predicted"/>
<keyword evidence="4" id="KW-0813">Transport</keyword>
<feature type="compositionally biased region" description="Low complexity" evidence="12">
    <location>
        <begin position="241"/>
        <end position="251"/>
    </location>
</feature>
<feature type="compositionally biased region" description="Low complexity" evidence="12">
    <location>
        <begin position="79"/>
        <end position="100"/>
    </location>
</feature>
<evidence type="ECO:0000256" key="10">
    <source>
        <dbReference type="ARBA" id="ARBA00023242"/>
    </source>
</evidence>
<dbReference type="GO" id="GO:0005634">
    <property type="term" value="C:nucleus"/>
    <property type="evidence" value="ECO:0007669"/>
    <property type="project" value="UniProtKB-SubCell"/>
</dbReference>
<feature type="region of interest" description="Disordered" evidence="12">
    <location>
        <begin position="791"/>
        <end position="828"/>
    </location>
</feature>
<evidence type="ECO:0000256" key="3">
    <source>
        <dbReference type="ARBA" id="ARBA00004550"/>
    </source>
</evidence>
<dbReference type="GO" id="GO:0051787">
    <property type="term" value="F:misfolded protein binding"/>
    <property type="evidence" value="ECO:0007669"/>
    <property type="project" value="TreeGrafter"/>
</dbReference>
<dbReference type="SUPFAM" id="SSF54236">
    <property type="entry name" value="Ubiquitin-like"/>
    <property type="match status" value="1"/>
</dbReference>
<organism evidence="14 15">
    <name type="scientific">Nephila pilipes</name>
    <name type="common">Giant wood spider</name>
    <name type="synonym">Nephila maculata</name>
    <dbReference type="NCBI Taxonomy" id="299642"/>
    <lineage>
        <taxon>Eukaryota</taxon>
        <taxon>Metazoa</taxon>
        <taxon>Ecdysozoa</taxon>
        <taxon>Arthropoda</taxon>
        <taxon>Chelicerata</taxon>
        <taxon>Arachnida</taxon>
        <taxon>Araneae</taxon>
        <taxon>Araneomorphae</taxon>
        <taxon>Entelegynae</taxon>
        <taxon>Araneoidea</taxon>
        <taxon>Nephilidae</taxon>
        <taxon>Nephila</taxon>
    </lineage>
</organism>
<dbReference type="OrthoDB" id="1885901at2759"/>
<accession>A0A8X6QZW5</accession>
<evidence type="ECO:0000313" key="15">
    <source>
        <dbReference type="Proteomes" id="UP000887013"/>
    </source>
</evidence>
<keyword evidence="8" id="KW-0156">Chromatin regulator</keyword>
<comment type="caution">
    <text evidence="14">The sequence shown here is derived from an EMBL/GenBank/DDBJ whole genome shotgun (WGS) entry which is preliminary data.</text>
</comment>
<dbReference type="PANTHER" id="PTHR15204:SF0">
    <property type="entry name" value="LARGE PROLINE-RICH PROTEIN BAG6"/>
    <property type="match status" value="1"/>
</dbReference>
<evidence type="ECO:0000256" key="4">
    <source>
        <dbReference type="ARBA" id="ARBA00022448"/>
    </source>
</evidence>
<protein>
    <recommendedName>
        <fullName evidence="11">BCL2-associated athanogene 6</fullName>
    </recommendedName>
</protein>
<dbReference type="Proteomes" id="UP000887013">
    <property type="component" value="Unassembled WGS sequence"/>
</dbReference>
<feature type="compositionally biased region" description="Polar residues" evidence="12">
    <location>
        <begin position="376"/>
        <end position="391"/>
    </location>
</feature>
<keyword evidence="15" id="KW-1185">Reference proteome</keyword>
<feature type="region of interest" description="Disordered" evidence="12">
    <location>
        <begin position="304"/>
        <end position="419"/>
    </location>
</feature>
<dbReference type="AlphaFoldDB" id="A0A8X6QZW5"/>
<feature type="compositionally biased region" description="Polar residues" evidence="12">
    <location>
        <begin position="658"/>
        <end position="668"/>
    </location>
</feature>
<feature type="compositionally biased region" description="Low complexity" evidence="12">
    <location>
        <begin position="669"/>
        <end position="690"/>
    </location>
</feature>
<dbReference type="PANTHER" id="PTHR15204">
    <property type="entry name" value="LARGE PROLINE-RICH PROTEIN BAG6"/>
    <property type="match status" value="1"/>
</dbReference>
<dbReference type="FunFam" id="3.10.20.90:FF:000154">
    <property type="entry name" value="Large proline-rich protein BAG6"/>
    <property type="match status" value="1"/>
</dbReference>
<dbReference type="Pfam" id="PF12057">
    <property type="entry name" value="BAG6"/>
    <property type="match status" value="1"/>
</dbReference>
<keyword evidence="9" id="KW-0143">Chaperone</keyword>
<evidence type="ECO:0000256" key="8">
    <source>
        <dbReference type="ARBA" id="ARBA00022853"/>
    </source>
</evidence>
<dbReference type="InterPro" id="IPR000626">
    <property type="entry name" value="Ubiquitin-like_dom"/>
</dbReference>
<dbReference type="GO" id="GO:0036503">
    <property type="term" value="P:ERAD pathway"/>
    <property type="evidence" value="ECO:0007669"/>
    <property type="project" value="TreeGrafter"/>
</dbReference>
<evidence type="ECO:0000256" key="11">
    <source>
        <dbReference type="ARBA" id="ARBA00030033"/>
    </source>
</evidence>
<feature type="compositionally biased region" description="Polar residues" evidence="12">
    <location>
        <begin position="400"/>
        <end position="410"/>
    </location>
</feature>
<evidence type="ECO:0000256" key="6">
    <source>
        <dbReference type="ARBA" id="ARBA00022525"/>
    </source>
</evidence>
<dbReference type="GO" id="GO:0006325">
    <property type="term" value="P:chromatin organization"/>
    <property type="evidence" value="ECO:0007669"/>
    <property type="project" value="UniProtKB-KW"/>
</dbReference>
<dbReference type="GO" id="GO:0031593">
    <property type="term" value="F:polyubiquitin modification-dependent protein binding"/>
    <property type="evidence" value="ECO:0007669"/>
    <property type="project" value="TreeGrafter"/>
</dbReference>
<feature type="region of interest" description="Disordered" evidence="12">
    <location>
        <begin position="543"/>
        <end position="579"/>
    </location>
</feature>
<keyword evidence="7" id="KW-0053">Apoptosis</keyword>
<evidence type="ECO:0000256" key="2">
    <source>
        <dbReference type="ARBA" id="ARBA00004514"/>
    </source>
</evidence>
<feature type="compositionally biased region" description="Low complexity" evidence="12">
    <location>
        <begin position="641"/>
        <end position="652"/>
    </location>
</feature>
<feature type="compositionally biased region" description="Low complexity" evidence="12">
    <location>
        <begin position="304"/>
        <end position="332"/>
    </location>
</feature>
<feature type="region of interest" description="Disordered" evidence="12">
    <location>
        <begin position="729"/>
        <end position="753"/>
    </location>
</feature>
<evidence type="ECO:0000256" key="9">
    <source>
        <dbReference type="ARBA" id="ARBA00023186"/>
    </source>
</evidence>
<dbReference type="GO" id="GO:0071818">
    <property type="term" value="C:BAT3 complex"/>
    <property type="evidence" value="ECO:0007669"/>
    <property type="project" value="TreeGrafter"/>
</dbReference>
<dbReference type="InterPro" id="IPR029071">
    <property type="entry name" value="Ubiquitin-like_domsf"/>
</dbReference>
<feature type="domain" description="Ubiquitin-like" evidence="13">
    <location>
        <begin position="2"/>
        <end position="63"/>
    </location>
</feature>
<feature type="compositionally biased region" description="Low complexity" evidence="12">
    <location>
        <begin position="791"/>
        <end position="816"/>
    </location>
</feature>
<evidence type="ECO:0000313" key="14">
    <source>
        <dbReference type="EMBL" id="GFU61626.1"/>
    </source>
</evidence>
<dbReference type="SMART" id="SM00213">
    <property type="entry name" value="UBQ"/>
    <property type="match status" value="1"/>
</dbReference>
<name>A0A8X6QZW5_NEPPI</name>
<dbReference type="CDD" id="cd01809">
    <property type="entry name" value="Ubl_BAG6"/>
    <property type="match status" value="1"/>
</dbReference>
<keyword evidence="10" id="KW-0539">Nucleus</keyword>
<feature type="compositionally biased region" description="Polar residues" evidence="12">
    <location>
        <begin position="200"/>
        <end position="240"/>
    </location>
</feature>
<feature type="region of interest" description="Disordered" evidence="12">
    <location>
        <begin position="200"/>
        <end position="262"/>
    </location>
</feature>
<evidence type="ECO:0000256" key="1">
    <source>
        <dbReference type="ARBA" id="ARBA00004123"/>
    </source>
</evidence>
<evidence type="ECO:0000256" key="5">
    <source>
        <dbReference type="ARBA" id="ARBA00022490"/>
    </source>
</evidence>
<comment type="subcellular location">
    <subcellularLocation>
        <location evidence="2">Cytoplasm</location>
        <location evidence="2">Cytosol</location>
    </subcellularLocation>
    <subcellularLocation>
        <location evidence="1">Nucleus</location>
    </subcellularLocation>
    <subcellularLocation>
        <location evidence="3">Secreted</location>
        <location evidence="3">Extracellular exosome</location>
    </subcellularLocation>
</comment>
<dbReference type="PROSITE" id="PS50053">
    <property type="entry name" value="UBIQUITIN_2"/>
    <property type="match status" value="1"/>
</dbReference>
<reference evidence="14" key="1">
    <citation type="submission" date="2020-08" db="EMBL/GenBank/DDBJ databases">
        <title>Multicomponent nature underlies the extraordinary mechanical properties of spider dragline silk.</title>
        <authorList>
            <person name="Kono N."/>
            <person name="Nakamura H."/>
            <person name="Mori M."/>
            <person name="Yoshida Y."/>
            <person name="Ohtoshi R."/>
            <person name="Malay A.D."/>
            <person name="Moran D.A.P."/>
            <person name="Tomita M."/>
            <person name="Numata K."/>
            <person name="Arakawa K."/>
        </authorList>
    </citation>
    <scope>NUCLEOTIDE SEQUENCE</scope>
</reference>
<dbReference type="GO" id="GO:0005576">
    <property type="term" value="C:extracellular region"/>
    <property type="evidence" value="ECO:0007669"/>
    <property type="project" value="UniProtKB-SubCell"/>
</dbReference>
<dbReference type="GO" id="GO:0006915">
    <property type="term" value="P:apoptotic process"/>
    <property type="evidence" value="ECO:0007669"/>
    <property type="project" value="UniProtKB-KW"/>
</dbReference>
<feature type="compositionally biased region" description="Polar residues" evidence="12">
    <location>
        <begin position="738"/>
        <end position="747"/>
    </location>
</feature>
<gene>
    <name evidence="14" type="primary">Bag6</name>
    <name evidence="14" type="ORF">NPIL_621881</name>
</gene>
<keyword evidence="6" id="KW-0964">Secreted</keyword>
<dbReference type="Pfam" id="PF00240">
    <property type="entry name" value="ubiquitin"/>
    <property type="match status" value="1"/>
</dbReference>
<evidence type="ECO:0000256" key="7">
    <source>
        <dbReference type="ARBA" id="ARBA00022703"/>
    </source>
</evidence>
<feature type="compositionally biased region" description="Polar residues" evidence="12">
    <location>
        <begin position="629"/>
        <end position="640"/>
    </location>
</feature>
<feature type="compositionally biased region" description="Polar residues" evidence="12">
    <location>
        <begin position="543"/>
        <end position="559"/>
    </location>
</feature>
<dbReference type="InterPro" id="IPR021925">
    <property type="entry name" value="BAG6"/>
</dbReference>